<dbReference type="Gene3D" id="3.20.20.450">
    <property type="entry name" value="EAL domain"/>
    <property type="match status" value="1"/>
</dbReference>
<protein>
    <submittedName>
        <fullName evidence="6">GGDEF domain-containing protein</fullName>
    </submittedName>
</protein>
<dbReference type="InterPro" id="IPR035965">
    <property type="entry name" value="PAS-like_dom_sf"/>
</dbReference>
<keyword evidence="2" id="KW-0472">Membrane</keyword>
<dbReference type="InterPro" id="IPR000160">
    <property type="entry name" value="GGDEF_dom"/>
</dbReference>
<dbReference type="InterPro" id="IPR035919">
    <property type="entry name" value="EAL_sf"/>
</dbReference>
<dbReference type="PROSITE" id="PS50883">
    <property type="entry name" value="EAL"/>
    <property type="match status" value="1"/>
</dbReference>
<dbReference type="EMBL" id="PEOG01000028">
    <property type="protein sequence ID" value="PIM52923.1"/>
    <property type="molecule type" value="Genomic_DNA"/>
</dbReference>
<evidence type="ECO:0000256" key="1">
    <source>
        <dbReference type="SAM" id="MobiDB-lite"/>
    </source>
</evidence>
<reference evidence="6 7" key="1">
    <citation type="submission" date="2017-11" db="EMBL/GenBank/DDBJ databases">
        <title>Draft genome sequence of Mitsuaria sp. HWN-4.</title>
        <authorList>
            <person name="Gundlapally S.R."/>
        </authorList>
    </citation>
    <scope>NUCLEOTIDE SEQUENCE [LARGE SCALE GENOMIC DNA]</scope>
    <source>
        <strain evidence="6 7">HWN-4</strain>
    </source>
</reference>
<dbReference type="SUPFAM" id="SSF141868">
    <property type="entry name" value="EAL domain-like"/>
    <property type="match status" value="1"/>
</dbReference>
<dbReference type="CDD" id="cd01948">
    <property type="entry name" value="EAL"/>
    <property type="match status" value="1"/>
</dbReference>
<dbReference type="Gene3D" id="3.30.70.270">
    <property type="match status" value="1"/>
</dbReference>
<keyword evidence="2" id="KW-1133">Transmembrane helix</keyword>
<dbReference type="Gene3D" id="3.30.450.20">
    <property type="entry name" value="PAS domain"/>
    <property type="match status" value="2"/>
</dbReference>
<feature type="domain" description="GGDEF" evidence="5">
    <location>
        <begin position="392"/>
        <end position="539"/>
    </location>
</feature>
<dbReference type="AlphaFoldDB" id="A0A2G9C947"/>
<dbReference type="SUPFAM" id="SSF55785">
    <property type="entry name" value="PYP-like sensor domain (PAS domain)"/>
    <property type="match status" value="1"/>
</dbReference>
<evidence type="ECO:0000313" key="7">
    <source>
        <dbReference type="Proteomes" id="UP000231501"/>
    </source>
</evidence>
<dbReference type="GO" id="GO:0071111">
    <property type="term" value="F:cyclic-guanylate-specific phosphodiesterase activity"/>
    <property type="evidence" value="ECO:0007669"/>
    <property type="project" value="InterPro"/>
</dbReference>
<gene>
    <name evidence="6" type="ORF">CS062_11870</name>
</gene>
<dbReference type="Pfam" id="PF00990">
    <property type="entry name" value="GGDEF"/>
    <property type="match status" value="1"/>
</dbReference>
<dbReference type="InterPro" id="IPR001633">
    <property type="entry name" value="EAL_dom"/>
</dbReference>
<dbReference type="NCBIfam" id="TIGR00254">
    <property type="entry name" value="GGDEF"/>
    <property type="match status" value="1"/>
</dbReference>
<organism evidence="6 7">
    <name type="scientific">Roseateles chitinivorans</name>
    <dbReference type="NCBI Taxonomy" id="2917965"/>
    <lineage>
        <taxon>Bacteria</taxon>
        <taxon>Pseudomonadati</taxon>
        <taxon>Pseudomonadota</taxon>
        <taxon>Betaproteobacteria</taxon>
        <taxon>Burkholderiales</taxon>
        <taxon>Sphaerotilaceae</taxon>
        <taxon>Roseateles</taxon>
    </lineage>
</organism>
<name>A0A2G9C947_9BURK</name>
<dbReference type="InterPro" id="IPR000700">
    <property type="entry name" value="PAS-assoc_C"/>
</dbReference>
<dbReference type="RefSeq" id="WP_099861854.1">
    <property type="nucleotide sequence ID" value="NZ_PEOG01000028.1"/>
</dbReference>
<accession>A0A2G9C947</accession>
<feature type="domain" description="EAL" evidence="4">
    <location>
        <begin position="548"/>
        <end position="802"/>
    </location>
</feature>
<dbReference type="SMART" id="SM00052">
    <property type="entry name" value="EAL"/>
    <property type="match status" value="1"/>
</dbReference>
<feature type="transmembrane region" description="Helical" evidence="2">
    <location>
        <begin position="20"/>
        <end position="39"/>
    </location>
</feature>
<keyword evidence="2" id="KW-0812">Transmembrane</keyword>
<dbReference type="InterPro" id="IPR029787">
    <property type="entry name" value="Nucleotide_cyclase"/>
</dbReference>
<evidence type="ECO:0000259" key="5">
    <source>
        <dbReference type="PROSITE" id="PS50887"/>
    </source>
</evidence>
<evidence type="ECO:0000259" key="4">
    <source>
        <dbReference type="PROSITE" id="PS50883"/>
    </source>
</evidence>
<keyword evidence="7" id="KW-1185">Reference proteome</keyword>
<evidence type="ECO:0000313" key="6">
    <source>
        <dbReference type="EMBL" id="PIM52923.1"/>
    </source>
</evidence>
<feature type="domain" description="PAC" evidence="3">
    <location>
        <begin position="158"/>
        <end position="211"/>
    </location>
</feature>
<proteinExistence type="predicted"/>
<dbReference type="Pfam" id="PF00563">
    <property type="entry name" value="EAL"/>
    <property type="match status" value="1"/>
</dbReference>
<evidence type="ECO:0000256" key="2">
    <source>
        <dbReference type="SAM" id="Phobius"/>
    </source>
</evidence>
<dbReference type="OrthoDB" id="9813903at2"/>
<feature type="region of interest" description="Disordered" evidence="1">
    <location>
        <begin position="476"/>
        <end position="510"/>
    </location>
</feature>
<dbReference type="PROSITE" id="PS50887">
    <property type="entry name" value="GGDEF"/>
    <property type="match status" value="1"/>
</dbReference>
<dbReference type="InterPro" id="IPR043128">
    <property type="entry name" value="Rev_trsase/Diguanyl_cyclase"/>
</dbReference>
<dbReference type="SUPFAM" id="SSF55073">
    <property type="entry name" value="Nucleotide cyclase"/>
    <property type="match status" value="1"/>
</dbReference>
<sequence>MSATAGWILPAAPRRLPASVPTALLVAATVALLLAGVWWPAWRAVAWWLLPLVGLGVVLQGRTERRRALDERSEWRAKIDSAGLSLAQWIPGGSIAASAGWEARLGRPDPADPLAWLDRVHAVDRMKLEELLPALLQGPDLAGPPAETPDDRRAADALHHALRLPGDDGDWVWHELRLRVVRRDPRGRARRVLASLQDIQWRRTAEERQRMSSGLFQHLHEGLAITDLDHRLLDANPAYWTLMSDLLEASAGLVIEDDGRSSDTAEALRRQLLGRPALPMDAAQLRRSGHDLDTIVEALADPAGHWQGLVKVRATGGPPRTLRLTVSSIPEPEGPPRYRVLALSDLTQDLQRQQALERIGRFDLLTGLPNEQEFQRRLQAALQTSRQVGPGFMLCVARVDLDGFAAFNRRHGAARADQALRELAGRLSTALRQQPQWSDEVARLGGDEFGLVLRVQNAAEAQLALDRLVQVLRRPIDPPGDEGDGAARAADDSPRLSASVGATLSPQDGGEAETLMRHAAHALYRVKRSGRDGVQFFDVEKRRSREAQAQAVLRVQRALEAGELCLYYQPKLDLVTGELLGAEALLRWRHPQRGLLAPAAFLPTVERSGMAAQLGHWVLEQALEQCRRWQADGLALTLSVNISPRHLSAPDFPARLEALLARHPEVPPQHLVLELLESSALEDVALARRLLTDCKRLGLRLAMDDFGTGYATLSILKRLPLDQLKIDRSFVQTMLVDPQDRALVQGVIALAGQFGCELVAEGVESAAHARALVDMGCRVGQGTGLCEPLPPQALLDWARQRAPAAPGGQRPLQAIT</sequence>
<dbReference type="InterPro" id="IPR050706">
    <property type="entry name" value="Cyclic-di-GMP_PDE-like"/>
</dbReference>
<dbReference type="Proteomes" id="UP000231501">
    <property type="component" value="Unassembled WGS sequence"/>
</dbReference>
<comment type="caution">
    <text evidence="6">The sequence shown here is derived from an EMBL/GenBank/DDBJ whole genome shotgun (WGS) entry which is preliminary data.</text>
</comment>
<dbReference type="PANTHER" id="PTHR33121">
    <property type="entry name" value="CYCLIC DI-GMP PHOSPHODIESTERASE PDEF"/>
    <property type="match status" value="1"/>
</dbReference>
<dbReference type="PROSITE" id="PS50113">
    <property type="entry name" value="PAC"/>
    <property type="match status" value="1"/>
</dbReference>
<dbReference type="SMART" id="SM00267">
    <property type="entry name" value="GGDEF"/>
    <property type="match status" value="1"/>
</dbReference>
<dbReference type="CDD" id="cd01949">
    <property type="entry name" value="GGDEF"/>
    <property type="match status" value="1"/>
</dbReference>
<dbReference type="PANTHER" id="PTHR33121:SF70">
    <property type="entry name" value="SIGNALING PROTEIN YKOW"/>
    <property type="match status" value="1"/>
</dbReference>
<evidence type="ECO:0000259" key="3">
    <source>
        <dbReference type="PROSITE" id="PS50113"/>
    </source>
</evidence>